<evidence type="ECO:0000313" key="2">
    <source>
        <dbReference type="WBParaSite" id="nRc.2.0.1.t30651-RA"/>
    </source>
</evidence>
<dbReference type="Proteomes" id="UP000887565">
    <property type="component" value="Unplaced"/>
</dbReference>
<accession>A0A915JWF4</accession>
<keyword evidence="1" id="KW-1185">Reference proteome</keyword>
<sequence length="62" mass="7099">MNITTMNITTLSRTRMKFLQLVTLYRRRCICCKDSLSSVLESQNPKLFSALCAATRNKLLSI</sequence>
<reference evidence="2" key="1">
    <citation type="submission" date="2022-11" db="UniProtKB">
        <authorList>
            <consortium name="WormBaseParasite"/>
        </authorList>
    </citation>
    <scope>IDENTIFICATION</scope>
</reference>
<dbReference type="WBParaSite" id="nRc.2.0.1.t30651-RA">
    <property type="protein sequence ID" value="nRc.2.0.1.t30651-RA"/>
    <property type="gene ID" value="nRc.2.0.1.g30651"/>
</dbReference>
<protein>
    <submittedName>
        <fullName evidence="2">Uncharacterized protein</fullName>
    </submittedName>
</protein>
<proteinExistence type="predicted"/>
<organism evidence="1 2">
    <name type="scientific">Romanomermis culicivorax</name>
    <name type="common">Nematode worm</name>
    <dbReference type="NCBI Taxonomy" id="13658"/>
    <lineage>
        <taxon>Eukaryota</taxon>
        <taxon>Metazoa</taxon>
        <taxon>Ecdysozoa</taxon>
        <taxon>Nematoda</taxon>
        <taxon>Enoplea</taxon>
        <taxon>Dorylaimia</taxon>
        <taxon>Mermithida</taxon>
        <taxon>Mermithoidea</taxon>
        <taxon>Mermithidae</taxon>
        <taxon>Romanomermis</taxon>
    </lineage>
</organism>
<dbReference type="AlphaFoldDB" id="A0A915JWF4"/>
<evidence type="ECO:0000313" key="1">
    <source>
        <dbReference type="Proteomes" id="UP000887565"/>
    </source>
</evidence>
<name>A0A915JWF4_ROMCU</name>